<dbReference type="EMBL" id="DRGL01000039">
    <property type="protein sequence ID" value="HEA21465.1"/>
    <property type="molecule type" value="Genomic_DNA"/>
</dbReference>
<protein>
    <submittedName>
        <fullName evidence="1">Uncharacterized protein</fullName>
    </submittedName>
</protein>
<accession>A0A831VN87</accession>
<proteinExistence type="predicted"/>
<dbReference type="Proteomes" id="UP000886191">
    <property type="component" value="Unassembled WGS sequence"/>
</dbReference>
<dbReference type="AlphaFoldDB" id="A0A831VN87"/>
<reference evidence="1" key="1">
    <citation type="journal article" date="2020" name="mSystems">
        <title>Genome- and Community-Level Interaction Insights into Carbon Utilization and Element Cycling Functions of Hydrothermarchaeota in Hydrothermal Sediment.</title>
        <authorList>
            <person name="Zhou Z."/>
            <person name="Liu Y."/>
            <person name="Xu W."/>
            <person name="Pan J."/>
            <person name="Luo Z.H."/>
            <person name="Li M."/>
        </authorList>
    </citation>
    <scope>NUCLEOTIDE SEQUENCE [LARGE SCALE GENOMIC DNA]</scope>
    <source>
        <strain evidence="1">HyVt-345</strain>
    </source>
</reference>
<comment type="caution">
    <text evidence="1">The sequence shown here is derived from an EMBL/GenBank/DDBJ whole genome shotgun (WGS) entry which is preliminary data.</text>
</comment>
<sequence>MAQGGEGMKHKELVDIAYKWACRNHSFVFKEFTTYANETPDVIGFRSYYTTLIECKTNVSDFKADERKISRRFPEQSMGNYRIYCMPSELYQKINIPEGWGVLLVKNNKARMLESASRNDKNFHPSTIKKLLNENMMMFSALRRFWLRGHFEKIYEPLEGK</sequence>
<organism evidence="1">
    <name type="scientific">Pricia antarctica</name>
    <dbReference type="NCBI Taxonomy" id="641691"/>
    <lineage>
        <taxon>Bacteria</taxon>
        <taxon>Pseudomonadati</taxon>
        <taxon>Bacteroidota</taxon>
        <taxon>Flavobacteriia</taxon>
        <taxon>Flavobacteriales</taxon>
        <taxon>Flavobacteriaceae</taxon>
        <taxon>Pricia</taxon>
    </lineage>
</organism>
<evidence type="ECO:0000313" key="1">
    <source>
        <dbReference type="EMBL" id="HEA21465.1"/>
    </source>
</evidence>
<gene>
    <name evidence="1" type="ORF">ENH87_11155</name>
</gene>
<name>A0A831VN87_9FLAO</name>